<feature type="domain" description="Xaa-Pro dipeptidyl-peptidase-like" evidence="1">
    <location>
        <begin position="11"/>
        <end position="190"/>
    </location>
</feature>
<dbReference type="Proteomes" id="UP000184268">
    <property type="component" value="Unassembled WGS sequence"/>
</dbReference>
<proteinExistence type="predicted"/>
<evidence type="ECO:0000313" key="3">
    <source>
        <dbReference type="Proteomes" id="UP000184268"/>
    </source>
</evidence>
<organism evidence="2 3">
    <name type="scientific">Ferrimonas marina</name>
    <dbReference type="NCBI Taxonomy" id="299255"/>
    <lineage>
        <taxon>Bacteria</taxon>
        <taxon>Pseudomonadati</taxon>
        <taxon>Pseudomonadota</taxon>
        <taxon>Gammaproteobacteria</taxon>
        <taxon>Alteromonadales</taxon>
        <taxon>Ferrimonadaceae</taxon>
        <taxon>Ferrimonas</taxon>
    </lineage>
</organism>
<dbReference type="Pfam" id="PF02129">
    <property type="entry name" value="Peptidase_S15"/>
    <property type="match status" value="1"/>
</dbReference>
<name>A0A1M5R3R0_9GAMM</name>
<keyword evidence="3" id="KW-1185">Reference proteome</keyword>
<protein>
    <recommendedName>
        <fullName evidence="1">Xaa-Pro dipeptidyl-peptidase-like domain-containing protein</fullName>
    </recommendedName>
</protein>
<dbReference type="OrthoDB" id="9805123at2"/>
<dbReference type="SUPFAM" id="SSF53474">
    <property type="entry name" value="alpha/beta-Hydrolases"/>
    <property type="match status" value="1"/>
</dbReference>
<evidence type="ECO:0000259" key="1">
    <source>
        <dbReference type="Pfam" id="PF02129"/>
    </source>
</evidence>
<dbReference type="GO" id="GO:0016787">
    <property type="term" value="F:hydrolase activity"/>
    <property type="evidence" value="ECO:0007669"/>
    <property type="project" value="InterPro"/>
</dbReference>
<gene>
    <name evidence="2" type="ORF">SAMN02745129_1474</name>
</gene>
<dbReference type="PANTHER" id="PTHR47751">
    <property type="entry name" value="SUPERFAMILY HYDROLASE, PUTATIVE (AFU_ORTHOLOGUE AFUA_2G16580)-RELATED"/>
    <property type="match status" value="1"/>
</dbReference>
<accession>A0A1M5R3R0</accession>
<dbReference type="InterPro" id="IPR000383">
    <property type="entry name" value="Xaa-Pro-like_dom"/>
</dbReference>
<dbReference type="Gene3D" id="1.10.10.800">
    <property type="match status" value="1"/>
</dbReference>
<dbReference type="InterPro" id="IPR051411">
    <property type="entry name" value="Polyketide_trans_af380"/>
</dbReference>
<evidence type="ECO:0000313" key="2">
    <source>
        <dbReference type="EMBL" id="SHH21024.1"/>
    </source>
</evidence>
<dbReference type="Gene3D" id="3.40.50.1820">
    <property type="entry name" value="alpha/beta hydrolase"/>
    <property type="match status" value="1"/>
</dbReference>
<dbReference type="InterPro" id="IPR029058">
    <property type="entry name" value="AB_hydrolase_fold"/>
</dbReference>
<dbReference type="PANTHER" id="PTHR47751:SF1">
    <property type="entry name" value="SUPERFAMILY HYDROLASE, PUTATIVE (AFU_ORTHOLOGUE AFUA_2G16580)-RELATED"/>
    <property type="match status" value="1"/>
</dbReference>
<reference evidence="3" key="1">
    <citation type="submission" date="2016-11" db="EMBL/GenBank/DDBJ databases">
        <authorList>
            <person name="Varghese N."/>
            <person name="Submissions S."/>
        </authorList>
    </citation>
    <scope>NUCLEOTIDE SEQUENCE [LARGE SCALE GENOMIC DNA]</scope>
    <source>
        <strain evidence="3">DSM 16917</strain>
    </source>
</reference>
<dbReference type="AlphaFoldDB" id="A0A1M5R3R0"/>
<dbReference type="RefSeq" id="WP_067657774.1">
    <property type="nucleotide sequence ID" value="NZ_FQXG01000002.1"/>
</dbReference>
<sequence>MKTSVEFWSHGDRLVGTLYLPEQGTGPFPGLVITGAWTTVKEQMPSLYAQQMAERGFAALVFDFRGWGASDGEPRYLEHPERKSRDIEAAVAFLAERPEVDSNRLGGLGICASSGYMSDAATHSPLIRSYALVAPWLHTPEIAEAVYGGAEAVQGLIAQGRSAEQADTPQYIEAASTTNEQALMYQAPYYTEPERGLIAEYDNLFNLASWEPWLRYDSHRNANNGKPALLVHSEAAVIPNGARQYLERKGSDGKMLWLDNVTQFDFYDQPEPVRLACDAVAAHFRSTLN</sequence>
<dbReference type="STRING" id="299255.SAMN02745129_1474"/>
<dbReference type="EMBL" id="FQXG01000002">
    <property type="protein sequence ID" value="SHH21024.1"/>
    <property type="molecule type" value="Genomic_DNA"/>
</dbReference>